<dbReference type="PROSITE" id="PS00702">
    <property type="entry name" value="GM_CSF"/>
    <property type="match status" value="1"/>
</dbReference>
<sequence>MDDESNSAQQSHWKRWSGETGPFYRACAVIPFRDTTDISSKTKPEIEVTSGITRWVLRNFPAVVICGAGAIPLRLWIRTVTAAIPKRFYSKTAHISASVHWLRPQCDRAPENWRFECPPTLETECAPMRESNNNHRANTTQSNSESVEICRTPRGTNNFGSPNMIMDRSTGGLALPRDCPRPATYRFERCVGW</sequence>
<organism evidence="1 2">
    <name type="scientific">Haloquadratum walsbyi J07HQW1</name>
    <dbReference type="NCBI Taxonomy" id="1238424"/>
    <lineage>
        <taxon>Archaea</taxon>
        <taxon>Methanobacteriati</taxon>
        <taxon>Methanobacteriota</taxon>
        <taxon>Stenosarchaea group</taxon>
        <taxon>Halobacteria</taxon>
        <taxon>Halobacteriales</taxon>
        <taxon>Haloferacaceae</taxon>
        <taxon>Haloquadratum</taxon>
    </lineage>
</organism>
<gene>
    <name evidence="1" type="ORF">J07HQW1_01949</name>
</gene>
<reference evidence="1 2" key="1">
    <citation type="journal article" date="2013" name="PLoS ONE">
        <title>Assembly-driven community genomics of a hypersaline microbial ecosystem.</title>
        <authorList>
            <person name="Podell S."/>
            <person name="Ugalde J.A."/>
            <person name="Narasingarao P."/>
            <person name="Banfield J.F."/>
            <person name="Heidelberg K.B."/>
            <person name="Allen E.E."/>
        </authorList>
    </citation>
    <scope>NUCLEOTIDE SEQUENCE [LARGE SCALE GENOMIC DNA]</scope>
    <source>
        <strain evidence="2">J07HQW1</strain>
    </source>
</reference>
<name>U1N5N1_9EURY</name>
<dbReference type="HOGENOM" id="CLU_1405960_0_0_2"/>
<proteinExistence type="predicted"/>
<evidence type="ECO:0000313" key="2">
    <source>
        <dbReference type="Proteomes" id="UP000030649"/>
    </source>
</evidence>
<dbReference type="Proteomes" id="UP000030649">
    <property type="component" value="Unassembled WGS sequence"/>
</dbReference>
<protein>
    <submittedName>
        <fullName evidence="1">Uncharacterized protein</fullName>
    </submittedName>
</protein>
<dbReference type="GO" id="GO:0005576">
    <property type="term" value="C:extracellular region"/>
    <property type="evidence" value="ECO:0007669"/>
    <property type="project" value="InterPro"/>
</dbReference>
<dbReference type="InterPro" id="IPR000773">
    <property type="entry name" value="GM_colony-stim-fac"/>
</dbReference>
<dbReference type="EMBL" id="KE356560">
    <property type="protein sequence ID" value="ERG91915.1"/>
    <property type="molecule type" value="Genomic_DNA"/>
</dbReference>
<dbReference type="AlphaFoldDB" id="U1N5N1"/>
<dbReference type="GO" id="GO:0008083">
    <property type="term" value="F:growth factor activity"/>
    <property type="evidence" value="ECO:0007669"/>
    <property type="project" value="InterPro"/>
</dbReference>
<dbReference type="GO" id="GO:0006955">
    <property type="term" value="P:immune response"/>
    <property type="evidence" value="ECO:0007669"/>
    <property type="project" value="InterPro"/>
</dbReference>
<evidence type="ECO:0000313" key="1">
    <source>
        <dbReference type="EMBL" id="ERG91915.1"/>
    </source>
</evidence>
<accession>U1N5N1</accession>
<dbReference type="STRING" id="1238424.J07HQW1_01949"/>
<dbReference type="GO" id="GO:0005129">
    <property type="term" value="F:granulocyte macrophage colony-stimulating factor receptor binding"/>
    <property type="evidence" value="ECO:0007669"/>
    <property type="project" value="InterPro"/>
</dbReference>